<keyword evidence="2" id="KW-1003">Cell membrane</keyword>
<reference evidence="7 10" key="2">
    <citation type="submission" date="2019-12" db="EMBL/GenBank/DDBJ databases">
        <title>Draft genome sequence of Labilibaculum sp. strain 44 isolated from deep waters of Black Sea.</title>
        <authorList>
            <person name="Yadav S."/>
            <person name="Villanueva L."/>
        </authorList>
    </citation>
    <scope>NUCLEOTIDE SEQUENCE [LARGE SCALE GENOMIC DNA]</scope>
    <source>
        <strain evidence="7 10">44</strain>
    </source>
</reference>
<dbReference type="Pfam" id="PF01943">
    <property type="entry name" value="Polysacc_synt"/>
    <property type="match status" value="1"/>
</dbReference>
<feature type="transmembrane region" description="Helical" evidence="6">
    <location>
        <begin position="12"/>
        <end position="30"/>
    </location>
</feature>
<dbReference type="OrthoDB" id="5751261at2"/>
<feature type="transmembrane region" description="Helical" evidence="6">
    <location>
        <begin position="342"/>
        <end position="362"/>
    </location>
</feature>
<dbReference type="RefSeq" id="WP_156197020.1">
    <property type="nucleotide sequence ID" value="NZ_QTZN02000055.1"/>
</dbReference>
<dbReference type="Proteomes" id="UP000285951">
    <property type="component" value="Unassembled WGS sequence"/>
</dbReference>
<feature type="transmembrane region" description="Helical" evidence="6">
    <location>
        <begin position="160"/>
        <end position="177"/>
    </location>
</feature>
<feature type="transmembrane region" description="Helical" evidence="6">
    <location>
        <begin position="249"/>
        <end position="267"/>
    </location>
</feature>
<feature type="transmembrane region" description="Helical" evidence="6">
    <location>
        <begin position="442"/>
        <end position="459"/>
    </location>
</feature>
<feature type="transmembrane region" description="Helical" evidence="6">
    <location>
        <begin position="86"/>
        <end position="107"/>
    </location>
</feature>
<dbReference type="InterPro" id="IPR002797">
    <property type="entry name" value="Polysacc_synth"/>
</dbReference>
<comment type="subcellular location">
    <subcellularLocation>
        <location evidence="1">Cell membrane</location>
        <topology evidence="1">Multi-pass membrane protein</topology>
    </subcellularLocation>
</comment>
<evidence type="ECO:0000256" key="2">
    <source>
        <dbReference type="ARBA" id="ARBA00022475"/>
    </source>
</evidence>
<evidence type="ECO:0000313" key="9">
    <source>
        <dbReference type="Proteomes" id="UP000285951"/>
    </source>
</evidence>
<keyword evidence="5 6" id="KW-0472">Membrane</keyword>
<reference evidence="8 9" key="1">
    <citation type="submission" date="2019-11" db="EMBL/GenBank/DDBJ databases">
        <title>Draft genome sequence of Labilibaculum sp. strain SYP isolated from Black Sea.</title>
        <authorList>
            <person name="Yadav S."/>
            <person name="Villanueva L."/>
        </authorList>
    </citation>
    <scope>NUCLEOTIDE SEQUENCE [LARGE SCALE GENOMIC DNA]</scope>
    <source>
        <strain evidence="8 9">44</strain>
    </source>
</reference>
<sequence>MAINQLKAGAVLSYVVLGLSNLVGLLYTPYMLRMMGQSEYGLYSLVASVIAYLTILDLGFGNAIVRYTAKFRAEGKIEEQYSMFGMFIVLYSAISVFAFLLGLGLYYNVDTMFGDTMTIEELDKARIMMLLMVFNLTVTFPLSIFGSIITAYEDFVYQKVIQIVRIVLNTVIMIALLELGYRAIAMVVLVTIFNIATLLLNYWYCMHKIKIKIYFRKFQWGFLKEVAIYSFFIFLNVIMDRIYWSTGQFVLGAFVGTAAVAVFAVAIQLESMYMNFSVAISGVFLPKVTAMTSMKQSDKVISDLFIRTGRIQYIVLSFILSGFILFGKQFIILWAGDDYIDVYYVSLLFFIPLTIPLIQNLGITILQARNQMKFRSLLYIVIAMCSLALQIPLAKHYGVIGCAVGISGALVIGQIIVMNIYYYKSQGINIPKFWNEIAKMSIFPLVIGVITHLLLTNVSLDTVTLALAIAVYSIVYIPAFWFLSMNQYERDLLGKPLMNKISKFKFHNQ</sequence>
<evidence type="ECO:0000313" key="7">
    <source>
        <dbReference type="EMBL" id="MUP39634.1"/>
    </source>
</evidence>
<comment type="caution">
    <text evidence="7">The sequence shown here is derived from an EMBL/GenBank/DDBJ whole genome shotgun (WGS) entry which is preliminary data.</text>
</comment>
<keyword evidence="9" id="KW-1185">Reference proteome</keyword>
<keyword evidence="4 6" id="KW-1133">Transmembrane helix</keyword>
<feature type="transmembrane region" description="Helical" evidence="6">
    <location>
        <begin position="226"/>
        <end position="243"/>
    </location>
</feature>
<feature type="transmembrane region" description="Helical" evidence="6">
    <location>
        <begin position="42"/>
        <end position="65"/>
    </location>
</feature>
<evidence type="ECO:0000313" key="8">
    <source>
        <dbReference type="EMBL" id="MVB08839.1"/>
    </source>
</evidence>
<dbReference type="InterPro" id="IPR050833">
    <property type="entry name" value="Poly_Biosynth_Transport"/>
</dbReference>
<accession>A0A7M4DAF5</accession>
<dbReference type="Proteomes" id="UP000462449">
    <property type="component" value="Unassembled WGS sequence"/>
</dbReference>
<feature type="transmembrane region" description="Helical" evidence="6">
    <location>
        <begin position="127"/>
        <end position="148"/>
    </location>
</feature>
<dbReference type="PANTHER" id="PTHR30250:SF26">
    <property type="entry name" value="PSMA PROTEIN"/>
    <property type="match status" value="1"/>
</dbReference>
<feature type="transmembrane region" description="Helical" evidence="6">
    <location>
        <begin position="465"/>
        <end position="483"/>
    </location>
</feature>
<evidence type="ECO:0000256" key="4">
    <source>
        <dbReference type="ARBA" id="ARBA00022989"/>
    </source>
</evidence>
<dbReference type="PANTHER" id="PTHR30250">
    <property type="entry name" value="PST FAMILY PREDICTED COLANIC ACID TRANSPORTER"/>
    <property type="match status" value="1"/>
</dbReference>
<dbReference type="EMBL" id="QTZN02000055">
    <property type="protein sequence ID" value="MVB08839.1"/>
    <property type="molecule type" value="Genomic_DNA"/>
</dbReference>
<organism evidence="7 10">
    <name type="scientific">Labilibaculum euxinus</name>
    <dbReference type="NCBI Taxonomy" id="2686357"/>
    <lineage>
        <taxon>Bacteria</taxon>
        <taxon>Pseudomonadati</taxon>
        <taxon>Bacteroidota</taxon>
        <taxon>Bacteroidia</taxon>
        <taxon>Marinilabiliales</taxon>
        <taxon>Marinifilaceae</taxon>
        <taxon>Labilibaculum</taxon>
    </lineage>
</organism>
<keyword evidence="3 6" id="KW-0812">Transmembrane</keyword>
<evidence type="ECO:0000256" key="6">
    <source>
        <dbReference type="SAM" id="Phobius"/>
    </source>
</evidence>
<feature type="transmembrane region" description="Helical" evidence="6">
    <location>
        <begin position="374"/>
        <end position="391"/>
    </location>
</feature>
<dbReference type="EMBL" id="WOTW01000055">
    <property type="protein sequence ID" value="MUP39634.1"/>
    <property type="molecule type" value="Genomic_DNA"/>
</dbReference>
<feature type="transmembrane region" description="Helical" evidence="6">
    <location>
        <begin position="397"/>
        <end position="422"/>
    </location>
</feature>
<evidence type="ECO:0000256" key="1">
    <source>
        <dbReference type="ARBA" id="ARBA00004651"/>
    </source>
</evidence>
<evidence type="ECO:0000256" key="5">
    <source>
        <dbReference type="ARBA" id="ARBA00023136"/>
    </source>
</evidence>
<feature type="transmembrane region" description="Helical" evidence="6">
    <location>
        <begin position="313"/>
        <end position="336"/>
    </location>
</feature>
<gene>
    <name evidence="8" type="ORF">DWB62_017610</name>
    <name evidence="7" type="ORF">GNY23_17610</name>
</gene>
<evidence type="ECO:0000313" key="10">
    <source>
        <dbReference type="Proteomes" id="UP000462449"/>
    </source>
</evidence>
<name>A0A7M4DAF5_9BACT</name>
<evidence type="ECO:0000256" key="3">
    <source>
        <dbReference type="ARBA" id="ARBA00022692"/>
    </source>
</evidence>
<dbReference type="GO" id="GO:0005886">
    <property type="term" value="C:plasma membrane"/>
    <property type="evidence" value="ECO:0007669"/>
    <property type="project" value="UniProtKB-SubCell"/>
</dbReference>
<dbReference type="AlphaFoldDB" id="A0A7M4DAF5"/>
<protein>
    <submittedName>
        <fullName evidence="7">Oligosaccharide flippase family protein</fullName>
    </submittedName>
</protein>
<proteinExistence type="predicted"/>
<feature type="transmembrane region" description="Helical" evidence="6">
    <location>
        <begin position="183"/>
        <end position="205"/>
    </location>
</feature>